<dbReference type="SUPFAM" id="SSF52317">
    <property type="entry name" value="Class I glutamine amidotransferase-like"/>
    <property type="match status" value="1"/>
</dbReference>
<dbReference type="EMBL" id="PGLQ01000003">
    <property type="protein sequence ID" value="PJM78940.1"/>
    <property type="molecule type" value="Genomic_DNA"/>
</dbReference>
<evidence type="ECO:0000259" key="1">
    <source>
        <dbReference type="Pfam" id="PF06283"/>
    </source>
</evidence>
<dbReference type="Pfam" id="PF06283">
    <property type="entry name" value="ThuA"/>
    <property type="match status" value="1"/>
</dbReference>
<dbReference type="PIRSF" id="PIRSF030013">
    <property type="entry name" value="ThuA"/>
    <property type="match status" value="1"/>
</dbReference>
<dbReference type="InterPro" id="IPR009381">
    <property type="entry name" value="Trehalose_catabolism_ThuA_prok"/>
</dbReference>
<name>A0A2M9HQ47_9BIFI</name>
<feature type="domain" description="ThuA-like" evidence="1">
    <location>
        <begin position="24"/>
        <end position="219"/>
    </location>
</feature>
<evidence type="ECO:0000313" key="2">
    <source>
        <dbReference type="EMBL" id="PJM78940.1"/>
    </source>
</evidence>
<evidence type="ECO:0000313" key="3">
    <source>
        <dbReference type="Proteomes" id="UP000228755"/>
    </source>
</evidence>
<dbReference type="InterPro" id="IPR029010">
    <property type="entry name" value="ThuA-like"/>
</dbReference>
<keyword evidence="3" id="KW-1185">Reference proteome</keyword>
<dbReference type="Proteomes" id="UP000228755">
    <property type="component" value="Unassembled WGS sequence"/>
</dbReference>
<gene>
    <name evidence="2" type="ORF">CUU80_06170</name>
</gene>
<protein>
    <submittedName>
        <fullName evidence="2">Trehalose utilization protein ThuA</fullName>
    </submittedName>
</protein>
<reference evidence="2 3" key="1">
    <citation type="submission" date="2017-11" db="EMBL/GenBank/DDBJ databases">
        <title>Draft genome sequences of strains TRE 1, TRE D, TRE H and TRI 7, isolated from tamarins, belonging to four potential novel Bifidobacterium species.</title>
        <authorList>
            <person name="Mattarelli P."/>
            <person name="Modesto M."/>
            <person name="Bonetti A."/>
            <person name="Puglisi E."/>
            <person name="Morelli L."/>
        </authorList>
    </citation>
    <scope>NUCLEOTIDE SEQUENCE [LARGE SCALE GENOMIC DNA]</scope>
    <source>
        <strain evidence="3">TRED</strain>
    </source>
</reference>
<dbReference type="RefSeq" id="WP_100496481.1">
    <property type="nucleotide sequence ID" value="NZ_PGLQ01000003.1"/>
</dbReference>
<dbReference type="AlphaFoldDB" id="A0A2M9HQ47"/>
<dbReference type="InterPro" id="IPR029062">
    <property type="entry name" value="Class_I_gatase-like"/>
</dbReference>
<proteinExistence type="predicted"/>
<organism evidence="2 3">
    <name type="scientific">Bifidobacterium scaligerum</name>
    <dbReference type="NCBI Taxonomy" id="2052656"/>
    <lineage>
        <taxon>Bacteria</taxon>
        <taxon>Bacillati</taxon>
        <taxon>Actinomycetota</taxon>
        <taxon>Actinomycetes</taxon>
        <taxon>Bifidobacteriales</taxon>
        <taxon>Bifidobacteriaceae</taxon>
        <taxon>Bifidobacterium</taxon>
    </lineage>
</organism>
<sequence>MTINVTVWNEYIEEREYPNVRTVYPDGIHEVLAGFLSKEEDLAVTTRTLDMADHGLDEATLDDTDVLVFWNHMAQDAFTDEEVERVRDHVLRGMGLVTLHSAHWSRIMQRLLGTSMTLSWKHDDRERLVCVNRAHPIAAGVPQFVDIDQEELYGEPFDIPKPDDVVFAGWFAGGNLFPSACTWTRGLGRILYFQPGHEEYPTYYIPEIQRIITNGVRWAAPTIRQREPIDCVALERTPEEEYAARHQ</sequence>
<dbReference type="OrthoDB" id="252909at2"/>
<dbReference type="Gene3D" id="3.40.50.880">
    <property type="match status" value="1"/>
</dbReference>
<comment type="caution">
    <text evidence="2">The sequence shown here is derived from an EMBL/GenBank/DDBJ whole genome shotgun (WGS) entry which is preliminary data.</text>
</comment>
<accession>A0A2M9HQ47</accession>